<proteinExistence type="predicted"/>
<dbReference type="Proteomes" id="UP001732700">
    <property type="component" value="Chromosome 5A"/>
</dbReference>
<evidence type="ECO:0000313" key="1">
    <source>
        <dbReference type="EnsemblPlants" id="AVESA.00010b.r2.5AG0859630.1.CDS"/>
    </source>
</evidence>
<sequence length="367" mass="40471">MVSGKAERATDVSFTLDDGTGRIDFIRWVNDAADSSETAAIQNGMYVSVICNLKGLQDKERATAFCVRPVTDYNEVTMHFTQCVRMHIENTKSKVGSPAHTAGTPFSNNLSEASTPTSLKSNLPLVTSGTYGSGTDLYMRVLNVFSEPASIESDHGVHIDEIAKRLRLPVGKIVEAIEFHVNCGHIFSTIDDFHYKSAFIDQVCILPWVTSGTNGSGTDLYAQVLNAFSELGSIRSDRGVHIDEITKRLRLPAGKIKEAIEFHVDCGHIFSTIDDFHYKSAFIDGVCNSPSVTSRTNGLETDLYRQVLNVFSEPASIESDHGVHIDEIATRLKLPASKIKETIDFHVNSGHIYSTIDDFHYKSAFID</sequence>
<name>A0ACD5XVH1_AVESA</name>
<reference evidence="1" key="1">
    <citation type="submission" date="2021-05" db="EMBL/GenBank/DDBJ databases">
        <authorList>
            <person name="Scholz U."/>
            <person name="Mascher M."/>
            <person name="Fiebig A."/>
        </authorList>
    </citation>
    <scope>NUCLEOTIDE SEQUENCE [LARGE SCALE GENOMIC DNA]</scope>
</reference>
<organism evidence="1 2">
    <name type="scientific">Avena sativa</name>
    <name type="common">Oat</name>
    <dbReference type="NCBI Taxonomy" id="4498"/>
    <lineage>
        <taxon>Eukaryota</taxon>
        <taxon>Viridiplantae</taxon>
        <taxon>Streptophyta</taxon>
        <taxon>Embryophyta</taxon>
        <taxon>Tracheophyta</taxon>
        <taxon>Spermatophyta</taxon>
        <taxon>Magnoliopsida</taxon>
        <taxon>Liliopsida</taxon>
        <taxon>Poales</taxon>
        <taxon>Poaceae</taxon>
        <taxon>BOP clade</taxon>
        <taxon>Pooideae</taxon>
        <taxon>Poodae</taxon>
        <taxon>Poeae</taxon>
        <taxon>Poeae Chloroplast Group 1 (Aveneae type)</taxon>
        <taxon>Aveninae</taxon>
        <taxon>Avena</taxon>
    </lineage>
</organism>
<protein>
    <submittedName>
        <fullName evidence="1">Uncharacterized protein</fullName>
    </submittedName>
</protein>
<dbReference type="EnsemblPlants" id="AVESA.00010b.r2.5AG0859630.1">
    <property type="protein sequence ID" value="AVESA.00010b.r2.5AG0859630.1.CDS"/>
    <property type="gene ID" value="AVESA.00010b.r2.5AG0859630"/>
</dbReference>
<evidence type="ECO:0000313" key="2">
    <source>
        <dbReference type="Proteomes" id="UP001732700"/>
    </source>
</evidence>
<keyword evidence="2" id="KW-1185">Reference proteome</keyword>
<accession>A0ACD5XVH1</accession>
<reference evidence="1" key="2">
    <citation type="submission" date="2025-09" db="UniProtKB">
        <authorList>
            <consortium name="EnsemblPlants"/>
        </authorList>
    </citation>
    <scope>IDENTIFICATION</scope>
</reference>